<dbReference type="PANTHER" id="PTHR33515:SF1">
    <property type="entry name" value="RIBOSOME-BINDING FACTOR A, CHLOROPLASTIC-RELATED"/>
    <property type="match status" value="1"/>
</dbReference>
<dbReference type="PATRIC" id="fig|1503.3.peg.2695"/>
<sequence length="115" mass="12988">MSEKRLGRIGEEIKKIVSNIIMNELKDPRISSMTSITQVQVTKDLRFAKIFISVLGDEKSGENTIKGLESASGFIRKEIGKNLSLRYTPEPVFELDNSIEYGIKISKILDDINKK</sequence>
<evidence type="ECO:0000256" key="2">
    <source>
        <dbReference type="HAMAP-Rule" id="MF_00003"/>
    </source>
</evidence>
<proteinExistence type="inferred from homology"/>
<keyword evidence="2" id="KW-0963">Cytoplasm</keyword>
<dbReference type="RefSeq" id="WP_050354957.1">
    <property type="nucleotide sequence ID" value="NZ_LGSS01000005.1"/>
</dbReference>
<comment type="function">
    <text evidence="2">One of several proteins that assist in the late maturation steps of the functional core of the 30S ribosomal subunit. Associates with free 30S ribosomal subunits (but not with 30S subunits that are part of 70S ribosomes or polysomes). Required for efficient processing of 16S rRNA. May interact with the 5'-terminal helix region of 16S rRNA.</text>
</comment>
<dbReference type="Proteomes" id="UP000037267">
    <property type="component" value="Unassembled WGS sequence"/>
</dbReference>
<evidence type="ECO:0000313" key="3">
    <source>
        <dbReference type="EMBL" id="KNF08863.1"/>
    </source>
</evidence>
<dbReference type="Gene3D" id="3.30.300.20">
    <property type="match status" value="1"/>
</dbReference>
<reference evidence="4" key="1">
    <citation type="submission" date="2015-07" db="EMBL/GenBank/DDBJ databases">
        <title>Draft genome sequence of the purine-degrading Gottschalkia purinilyticum DSM 1384 (formerly Clostridium purinilyticum).</title>
        <authorList>
            <person name="Poehlein A."/>
            <person name="Schiel-Bengelsdorf B."/>
            <person name="Bengelsdorf F.R."/>
            <person name="Daniel R."/>
            <person name="Duerre P."/>
        </authorList>
    </citation>
    <scope>NUCLEOTIDE SEQUENCE [LARGE SCALE GENOMIC DNA]</scope>
    <source>
        <strain evidence="4">DSM 1384</strain>
    </source>
</reference>
<dbReference type="InterPro" id="IPR000238">
    <property type="entry name" value="RbfA"/>
</dbReference>
<dbReference type="GO" id="GO:0030490">
    <property type="term" value="P:maturation of SSU-rRNA"/>
    <property type="evidence" value="ECO:0007669"/>
    <property type="project" value="UniProtKB-UniRule"/>
</dbReference>
<dbReference type="InterPro" id="IPR023799">
    <property type="entry name" value="RbfA_dom_sf"/>
</dbReference>
<comment type="caution">
    <text evidence="3">The sequence shown here is derived from an EMBL/GenBank/DDBJ whole genome shotgun (WGS) entry which is preliminary data.</text>
</comment>
<comment type="subunit">
    <text evidence="2">Monomer. Binds 30S ribosomal subunits, but not 50S ribosomal subunits or 70S ribosomes.</text>
</comment>
<dbReference type="AlphaFoldDB" id="A0A0L0WBI9"/>
<dbReference type="PANTHER" id="PTHR33515">
    <property type="entry name" value="RIBOSOME-BINDING FACTOR A, CHLOROPLASTIC-RELATED"/>
    <property type="match status" value="1"/>
</dbReference>
<gene>
    <name evidence="2 3" type="primary">rbfA</name>
    <name evidence="3" type="ORF">CLPU_5c01700</name>
</gene>
<protein>
    <recommendedName>
        <fullName evidence="2">Ribosome-binding factor A</fullName>
    </recommendedName>
</protein>
<dbReference type="STRING" id="1503.CLPU_5c01700"/>
<evidence type="ECO:0000256" key="1">
    <source>
        <dbReference type="ARBA" id="ARBA00022517"/>
    </source>
</evidence>
<dbReference type="NCBIfam" id="TIGR00082">
    <property type="entry name" value="rbfA"/>
    <property type="match status" value="1"/>
</dbReference>
<keyword evidence="1 2" id="KW-0690">Ribosome biogenesis</keyword>
<dbReference type="Pfam" id="PF02033">
    <property type="entry name" value="RBFA"/>
    <property type="match status" value="1"/>
</dbReference>
<dbReference type="SUPFAM" id="SSF89919">
    <property type="entry name" value="Ribosome-binding factor A, RbfA"/>
    <property type="match status" value="1"/>
</dbReference>
<name>A0A0L0WBI9_GOTPU</name>
<accession>A0A0L0WBI9</accession>
<organism evidence="3 4">
    <name type="scientific">Gottschalkia purinilytica</name>
    <name type="common">Clostridium purinilyticum</name>
    <dbReference type="NCBI Taxonomy" id="1503"/>
    <lineage>
        <taxon>Bacteria</taxon>
        <taxon>Bacillati</taxon>
        <taxon>Bacillota</taxon>
        <taxon>Tissierellia</taxon>
        <taxon>Tissierellales</taxon>
        <taxon>Gottschalkiaceae</taxon>
        <taxon>Gottschalkia</taxon>
    </lineage>
</organism>
<comment type="similarity">
    <text evidence="2">Belongs to the RbfA family.</text>
</comment>
<dbReference type="GO" id="GO:0043024">
    <property type="term" value="F:ribosomal small subunit binding"/>
    <property type="evidence" value="ECO:0007669"/>
    <property type="project" value="TreeGrafter"/>
</dbReference>
<dbReference type="EMBL" id="LGSS01000005">
    <property type="protein sequence ID" value="KNF08863.1"/>
    <property type="molecule type" value="Genomic_DNA"/>
</dbReference>
<keyword evidence="4" id="KW-1185">Reference proteome</keyword>
<dbReference type="HAMAP" id="MF_00003">
    <property type="entry name" value="RbfA"/>
    <property type="match status" value="1"/>
</dbReference>
<dbReference type="InterPro" id="IPR015946">
    <property type="entry name" value="KH_dom-like_a/b"/>
</dbReference>
<dbReference type="GO" id="GO:0005829">
    <property type="term" value="C:cytosol"/>
    <property type="evidence" value="ECO:0007669"/>
    <property type="project" value="TreeGrafter"/>
</dbReference>
<comment type="subcellular location">
    <subcellularLocation>
        <location evidence="2">Cytoplasm</location>
    </subcellularLocation>
</comment>
<evidence type="ECO:0000313" key="4">
    <source>
        <dbReference type="Proteomes" id="UP000037267"/>
    </source>
</evidence>
<dbReference type="OrthoDB" id="307788at2"/>